<evidence type="ECO:0000256" key="3">
    <source>
        <dbReference type="ARBA" id="ARBA00005641"/>
    </source>
</evidence>
<dbReference type="EC" id="3.2.1.78" evidence="4"/>
<name>A0A1C7LTX2_GRIFR</name>
<feature type="compositionally biased region" description="Low complexity" evidence="10">
    <location>
        <begin position="77"/>
        <end position="90"/>
    </location>
</feature>
<dbReference type="PROSITE" id="PS51164">
    <property type="entry name" value="CBM1_2"/>
    <property type="match status" value="1"/>
</dbReference>
<dbReference type="Proteomes" id="UP000092993">
    <property type="component" value="Unassembled WGS sequence"/>
</dbReference>
<dbReference type="GO" id="GO:0046355">
    <property type="term" value="P:mannan catabolic process"/>
    <property type="evidence" value="ECO:0007669"/>
    <property type="project" value="UniProtKB-ARBA"/>
</dbReference>
<feature type="domain" description="CBM1" evidence="12">
    <location>
        <begin position="20"/>
        <end position="56"/>
    </location>
</feature>
<evidence type="ECO:0000259" key="12">
    <source>
        <dbReference type="PROSITE" id="PS51164"/>
    </source>
</evidence>
<proteinExistence type="inferred from homology"/>
<evidence type="ECO:0000256" key="1">
    <source>
        <dbReference type="ARBA" id="ARBA00001678"/>
    </source>
</evidence>
<dbReference type="InterPro" id="IPR000254">
    <property type="entry name" value="CBD"/>
</dbReference>
<dbReference type="InterPro" id="IPR035971">
    <property type="entry name" value="CBD_sf"/>
</dbReference>
<dbReference type="GO" id="GO:0016985">
    <property type="term" value="F:mannan endo-1,4-beta-mannosidase activity"/>
    <property type="evidence" value="ECO:0007669"/>
    <property type="project" value="UniProtKB-EC"/>
</dbReference>
<dbReference type="InterPro" id="IPR045053">
    <property type="entry name" value="MAN-like"/>
</dbReference>
<evidence type="ECO:0000256" key="9">
    <source>
        <dbReference type="RuleBase" id="RU361153"/>
    </source>
</evidence>
<protein>
    <recommendedName>
        <fullName evidence="4">mannan endo-1,4-beta-mannosidase</fullName>
        <ecNumber evidence="4">3.2.1.78</ecNumber>
    </recommendedName>
</protein>
<dbReference type="InterPro" id="IPR018087">
    <property type="entry name" value="Glyco_hydro_5_CS"/>
</dbReference>
<dbReference type="PROSITE" id="PS00562">
    <property type="entry name" value="CBM1_1"/>
    <property type="match status" value="1"/>
</dbReference>
<dbReference type="SUPFAM" id="SSF51445">
    <property type="entry name" value="(Trans)glycosidases"/>
    <property type="match status" value="1"/>
</dbReference>
<gene>
    <name evidence="13" type="primary">manF</name>
    <name evidence="13" type="ORF">A0H81_11987</name>
</gene>
<dbReference type="OrthoDB" id="406631at2759"/>
<evidence type="ECO:0000256" key="2">
    <source>
        <dbReference type="ARBA" id="ARBA00004613"/>
    </source>
</evidence>
<evidence type="ECO:0000256" key="11">
    <source>
        <dbReference type="SAM" id="SignalP"/>
    </source>
</evidence>
<feature type="compositionally biased region" description="Pro residues" evidence="10">
    <location>
        <begin position="67"/>
        <end position="76"/>
    </location>
</feature>
<evidence type="ECO:0000256" key="10">
    <source>
        <dbReference type="SAM" id="MobiDB-lite"/>
    </source>
</evidence>
<accession>A0A1C7LTX2</accession>
<dbReference type="OMA" id="YFQLHDK"/>
<dbReference type="Gene3D" id="3.20.20.80">
    <property type="entry name" value="Glycosidases"/>
    <property type="match status" value="1"/>
</dbReference>
<evidence type="ECO:0000256" key="4">
    <source>
        <dbReference type="ARBA" id="ARBA00012706"/>
    </source>
</evidence>
<comment type="subcellular location">
    <subcellularLocation>
        <location evidence="2">Secreted</location>
    </subcellularLocation>
</comment>
<dbReference type="PROSITE" id="PS00659">
    <property type="entry name" value="GLYCOSYL_HYDROL_F5"/>
    <property type="match status" value="1"/>
</dbReference>
<comment type="catalytic activity">
    <reaction evidence="1">
        <text>Random hydrolysis of (1-&gt;4)-beta-D-mannosidic linkages in mannans, galactomannans and glucomannans.</text>
        <dbReference type="EC" id="3.2.1.78"/>
    </reaction>
</comment>
<keyword evidence="7 9" id="KW-0378">Hydrolase</keyword>
<dbReference type="InterPro" id="IPR001547">
    <property type="entry name" value="Glyco_hydro_5"/>
</dbReference>
<dbReference type="STRING" id="5627.A0A1C7LTX2"/>
<keyword evidence="6 11" id="KW-0732">Signal</keyword>
<reference evidence="13 14" key="1">
    <citation type="submission" date="2016-03" db="EMBL/GenBank/DDBJ databases">
        <title>Whole genome sequencing of Grifola frondosa 9006-11.</title>
        <authorList>
            <person name="Min B."/>
            <person name="Park H."/>
            <person name="Kim J.-G."/>
            <person name="Cho H."/>
            <person name="Oh Y.-L."/>
            <person name="Kong W.-S."/>
            <person name="Choi I.-G."/>
        </authorList>
    </citation>
    <scope>NUCLEOTIDE SEQUENCE [LARGE SCALE GENOMIC DNA]</scope>
    <source>
        <strain evidence="13 14">9006-11</strain>
    </source>
</reference>
<evidence type="ECO:0000256" key="5">
    <source>
        <dbReference type="ARBA" id="ARBA00022525"/>
    </source>
</evidence>
<dbReference type="PANTHER" id="PTHR31451:SF39">
    <property type="entry name" value="MANNAN ENDO-1,4-BETA-MANNOSIDASE 1"/>
    <property type="match status" value="1"/>
</dbReference>
<evidence type="ECO:0000256" key="7">
    <source>
        <dbReference type="ARBA" id="ARBA00022801"/>
    </source>
</evidence>
<comment type="similarity">
    <text evidence="3 9">Belongs to the glycosyl hydrolase 5 (cellulase A) family.</text>
</comment>
<comment type="caution">
    <text evidence="13">The sequence shown here is derived from an EMBL/GenBank/DDBJ whole genome shotgun (WGS) entry which is preliminary data.</text>
</comment>
<dbReference type="Pfam" id="PF00734">
    <property type="entry name" value="CBM_1"/>
    <property type="match status" value="1"/>
</dbReference>
<organism evidence="13 14">
    <name type="scientific">Grifola frondosa</name>
    <name type="common">Maitake</name>
    <name type="synonym">Polyporus frondosus</name>
    <dbReference type="NCBI Taxonomy" id="5627"/>
    <lineage>
        <taxon>Eukaryota</taxon>
        <taxon>Fungi</taxon>
        <taxon>Dikarya</taxon>
        <taxon>Basidiomycota</taxon>
        <taxon>Agaricomycotina</taxon>
        <taxon>Agaricomycetes</taxon>
        <taxon>Polyporales</taxon>
        <taxon>Grifolaceae</taxon>
        <taxon>Grifola</taxon>
    </lineage>
</organism>
<dbReference type="PANTHER" id="PTHR31451">
    <property type="match status" value="1"/>
</dbReference>
<evidence type="ECO:0000256" key="8">
    <source>
        <dbReference type="ARBA" id="ARBA00023295"/>
    </source>
</evidence>
<dbReference type="GO" id="GO:0005576">
    <property type="term" value="C:extracellular region"/>
    <property type="evidence" value="ECO:0007669"/>
    <property type="project" value="UniProtKB-SubCell"/>
</dbReference>
<feature type="region of interest" description="Disordered" evidence="10">
    <location>
        <begin position="63"/>
        <end position="90"/>
    </location>
</feature>
<sequence length="445" mass="46971">MKKVSVSLLALVLVPLINAASPEWGRSCGGIGWTGDTTCIAGTVCTELNAYYFQCLPGASSSSTTIAPPPTSPPPTSTSAGPTTSAPIPAQTGFVKTSGQRFTLNGAEYTLVGANAYWVGLTGLSTADMNAAFADIANAGSTTVRTWGFNDVTSASGDYYQLWSNGKAAVNTGATGLQNFDNVVAAAKANGLRLIVSLTNNWSDYGGMDVYVSQITGTTNHDYFYTNASVIAAFKSYIQTFVGRYVNEPTILGWELANEPRCTGSTGTSTGTCTTTTITNWASQISAFIKSIDPNHLVAIGDEGFFNDPGNALYPYQGTEGIDFNVNLAISTLDFGTAHLYPISWGQTSDPTGFGTQWITDHATSQMTANKPVILEEFGVTDSQATTYTSWYSTIISTGLTGDLIWQAGSHLSSGNTPDDGYAIYPDDPVYPIEQQHAAALKARG</sequence>
<dbReference type="SUPFAM" id="SSF57180">
    <property type="entry name" value="Cellulose-binding domain"/>
    <property type="match status" value="1"/>
</dbReference>
<dbReference type="AlphaFoldDB" id="A0A1C7LTX2"/>
<evidence type="ECO:0000256" key="6">
    <source>
        <dbReference type="ARBA" id="ARBA00022729"/>
    </source>
</evidence>
<dbReference type="InterPro" id="IPR017853">
    <property type="entry name" value="GH"/>
</dbReference>
<evidence type="ECO:0000313" key="14">
    <source>
        <dbReference type="Proteomes" id="UP000092993"/>
    </source>
</evidence>
<dbReference type="SMART" id="SM00236">
    <property type="entry name" value="fCBD"/>
    <property type="match status" value="1"/>
</dbReference>
<feature type="chain" id="PRO_5008888798" description="mannan endo-1,4-beta-mannosidase" evidence="11">
    <location>
        <begin position="20"/>
        <end position="445"/>
    </location>
</feature>
<keyword evidence="5" id="KW-0964">Secreted</keyword>
<dbReference type="Pfam" id="PF00150">
    <property type="entry name" value="Cellulase"/>
    <property type="match status" value="1"/>
</dbReference>
<evidence type="ECO:0000313" key="13">
    <source>
        <dbReference type="EMBL" id="OBZ68183.1"/>
    </source>
</evidence>
<feature type="signal peptide" evidence="11">
    <location>
        <begin position="1"/>
        <end position="19"/>
    </location>
</feature>
<keyword evidence="8 9" id="KW-0326">Glycosidase</keyword>
<dbReference type="GO" id="GO:0030248">
    <property type="term" value="F:cellulose binding"/>
    <property type="evidence" value="ECO:0007669"/>
    <property type="project" value="InterPro"/>
</dbReference>
<keyword evidence="14" id="KW-1185">Reference proteome</keyword>
<dbReference type="EMBL" id="LUGG01000022">
    <property type="protein sequence ID" value="OBZ68183.1"/>
    <property type="molecule type" value="Genomic_DNA"/>
</dbReference>